<dbReference type="EMBL" id="JBBPFD010000001">
    <property type="protein sequence ID" value="KAK7945556.1"/>
    <property type="molecule type" value="Genomic_DNA"/>
</dbReference>
<feature type="region of interest" description="Disordered" evidence="2">
    <location>
        <begin position="278"/>
        <end position="310"/>
    </location>
</feature>
<evidence type="ECO:0000313" key="3">
    <source>
        <dbReference type="EMBL" id="KAK7945556.1"/>
    </source>
</evidence>
<feature type="region of interest" description="Disordered" evidence="2">
    <location>
        <begin position="1"/>
        <end position="52"/>
    </location>
</feature>
<dbReference type="InterPro" id="IPR004244">
    <property type="entry name" value="Transposase_22"/>
</dbReference>
<comment type="caution">
    <text evidence="3">The sequence shown here is derived from an EMBL/GenBank/DDBJ whole genome shotgun (WGS) entry which is preliminary data.</text>
</comment>
<evidence type="ECO:0008006" key="5">
    <source>
        <dbReference type="Google" id="ProtNLM"/>
    </source>
</evidence>
<proteinExistence type="predicted"/>
<sequence length="310" mass="35826">MPKNPKKKSLKTTERCEEEDEVLSQASSASNMDDNELREAKGKDGDGEGKFDQILNELRDFRKENKEQLSAMRKDISGISKRMDEAEERIITAENHIQSAEDLLMELAKRQSQVEEKLVDLEGRLCLETALASLPLSRWALRERTELWEGNRRVGPHRGPFWLSLEANRMKEDVLRRAWQAKGFDFQGKKIYLDNDYAPEVQRKRREYTSAKAALREKNIRFQTPFPAKLRVHYSGGTVIYNSAQEATEDMVKRGISVNIVKTPASLLEQMREGMWQTKGKRANKDDGDTAQMPSFKEKLQAFRRQEDTE</sequence>
<feature type="coiled-coil region" evidence="1">
    <location>
        <begin position="69"/>
        <end position="124"/>
    </location>
</feature>
<dbReference type="AlphaFoldDB" id="A0AAW0Q1E0"/>
<dbReference type="Proteomes" id="UP001460270">
    <property type="component" value="Unassembled WGS sequence"/>
</dbReference>
<feature type="compositionally biased region" description="Basic and acidic residues" evidence="2">
    <location>
        <begin position="35"/>
        <end position="52"/>
    </location>
</feature>
<accession>A0AAW0Q1E0</accession>
<keyword evidence="4" id="KW-1185">Reference proteome</keyword>
<reference evidence="4" key="1">
    <citation type="submission" date="2024-04" db="EMBL/GenBank/DDBJ databases">
        <title>Salinicola lusitanus LLJ914,a marine bacterium isolated from the Okinawa Trough.</title>
        <authorList>
            <person name="Li J."/>
        </authorList>
    </citation>
    <scope>NUCLEOTIDE SEQUENCE [LARGE SCALE GENOMIC DNA]</scope>
</reference>
<feature type="compositionally biased region" description="Basic residues" evidence="2">
    <location>
        <begin position="1"/>
        <end position="10"/>
    </location>
</feature>
<feature type="compositionally biased region" description="Basic and acidic residues" evidence="2">
    <location>
        <begin position="296"/>
        <end position="310"/>
    </location>
</feature>
<dbReference type="Gene3D" id="3.30.250.20">
    <property type="entry name" value="L1 transposable element, C-terminal domain"/>
    <property type="match status" value="1"/>
</dbReference>
<gene>
    <name evidence="3" type="ORF">WMY93_001284</name>
</gene>
<evidence type="ECO:0000313" key="4">
    <source>
        <dbReference type="Proteomes" id="UP001460270"/>
    </source>
</evidence>
<evidence type="ECO:0000256" key="2">
    <source>
        <dbReference type="SAM" id="MobiDB-lite"/>
    </source>
</evidence>
<protein>
    <recommendedName>
        <fullName evidence="5">L1 transposable element RRM domain-containing protein</fullName>
    </recommendedName>
</protein>
<keyword evidence="1" id="KW-0175">Coiled coil</keyword>
<dbReference type="PANTHER" id="PTHR11505">
    <property type="entry name" value="L1 TRANSPOSABLE ELEMENT-RELATED"/>
    <property type="match status" value="1"/>
</dbReference>
<dbReference type="InterPro" id="IPR042566">
    <property type="entry name" value="L1_C"/>
</dbReference>
<evidence type="ECO:0000256" key="1">
    <source>
        <dbReference type="SAM" id="Coils"/>
    </source>
</evidence>
<name>A0AAW0Q1E0_9GOBI</name>
<organism evidence="3 4">
    <name type="scientific">Mugilogobius chulae</name>
    <name type="common">yellowstripe goby</name>
    <dbReference type="NCBI Taxonomy" id="88201"/>
    <lineage>
        <taxon>Eukaryota</taxon>
        <taxon>Metazoa</taxon>
        <taxon>Chordata</taxon>
        <taxon>Craniata</taxon>
        <taxon>Vertebrata</taxon>
        <taxon>Euteleostomi</taxon>
        <taxon>Actinopterygii</taxon>
        <taxon>Neopterygii</taxon>
        <taxon>Teleostei</taxon>
        <taxon>Neoteleostei</taxon>
        <taxon>Acanthomorphata</taxon>
        <taxon>Gobiaria</taxon>
        <taxon>Gobiiformes</taxon>
        <taxon>Gobioidei</taxon>
        <taxon>Gobiidae</taxon>
        <taxon>Gobionellinae</taxon>
        <taxon>Mugilogobius</taxon>
    </lineage>
</organism>